<keyword evidence="3" id="KW-1185">Reference proteome</keyword>
<dbReference type="EMBL" id="JBHFNQ010000212">
    <property type="protein sequence ID" value="MFB2880894.1"/>
    <property type="molecule type" value="Genomic_DNA"/>
</dbReference>
<dbReference type="RefSeq" id="WP_413273888.1">
    <property type="nucleotide sequence ID" value="NZ_JBHFNQ010000212.1"/>
</dbReference>
<keyword evidence="1" id="KW-0175">Coiled coil</keyword>
<evidence type="ECO:0000313" key="3">
    <source>
        <dbReference type="Proteomes" id="UP001576774"/>
    </source>
</evidence>
<dbReference type="Proteomes" id="UP001576774">
    <property type="component" value="Unassembled WGS sequence"/>
</dbReference>
<name>A0ABV4XDL2_9CYAN</name>
<accession>A0ABV4XDL2</accession>
<evidence type="ECO:0000313" key="2">
    <source>
        <dbReference type="EMBL" id="MFB2880894.1"/>
    </source>
</evidence>
<proteinExistence type="predicted"/>
<comment type="caution">
    <text evidence="2">The sequence shown here is derived from an EMBL/GenBank/DDBJ whole genome shotgun (WGS) entry which is preliminary data.</text>
</comment>
<evidence type="ECO:0000256" key="1">
    <source>
        <dbReference type="SAM" id="Coils"/>
    </source>
</evidence>
<feature type="coiled-coil region" evidence="1">
    <location>
        <begin position="47"/>
        <end position="110"/>
    </location>
</feature>
<reference evidence="2 3" key="1">
    <citation type="submission" date="2024-09" db="EMBL/GenBank/DDBJ databases">
        <title>Floridaenema gen nov. (Aerosakkonemataceae, Aerosakkonematales ord. nov., Cyanobacteria) from benthic tropical and subtropical fresh waters, with the description of four new species.</title>
        <authorList>
            <person name="Moretto J.A."/>
            <person name="Berthold D.E."/>
            <person name="Lefler F.W."/>
            <person name="Huang I.-S."/>
            <person name="Laughinghouse H. IV."/>
        </authorList>
    </citation>
    <scope>NUCLEOTIDE SEQUENCE [LARGE SCALE GENOMIC DNA]</scope>
    <source>
        <strain evidence="2 3">BLCC-F46</strain>
    </source>
</reference>
<protein>
    <submittedName>
        <fullName evidence="2">Uncharacterized protein</fullName>
    </submittedName>
</protein>
<gene>
    <name evidence="2" type="ORF">ACE1CC_28935</name>
</gene>
<sequence>MANLPDETLTTILYLQRRLFQIINQASAAEFNLAEEYGETEATLGELEELKNVIERARTSYTRLYRLVLLVGESQPIADSATINLLEQSIAQAEATADASEASTQEIKRNWNLP</sequence>
<organism evidence="2 3">
    <name type="scientific">Floridaenema aerugineum BLCC-F46</name>
    <dbReference type="NCBI Taxonomy" id="3153654"/>
    <lineage>
        <taxon>Bacteria</taxon>
        <taxon>Bacillati</taxon>
        <taxon>Cyanobacteriota</taxon>
        <taxon>Cyanophyceae</taxon>
        <taxon>Oscillatoriophycideae</taxon>
        <taxon>Aerosakkonematales</taxon>
        <taxon>Aerosakkonemataceae</taxon>
        <taxon>Floridanema</taxon>
        <taxon>Floridanema aerugineum</taxon>
    </lineage>
</organism>